<dbReference type="GO" id="GO:0005737">
    <property type="term" value="C:cytoplasm"/>
    <property type="evidence" value="ECO:0007669"/>
    <property type="project" value="UniProtKB-SubCell"/>
</dbReference>
<keyword evidence="5" id="KW-0808">Transferase</keyword>
<dbReference type="GO" id="GO:0016301">
    <property type="term" value="F:kinase activity"/>
    <property type="evidence" value="ECO:0007669"/>
    <property type="project" value="UniProtKB-KW"/>
</dbReference>
<name>A0A267HPP3_9ENTE</name>
<dbReference type="GO" id="GO:0009401">
    <property type="term" value="P:phosphoenolpyruvate-dependent sugar phosphotransferase system"/>
    <property type="evidence" value="ECO:0007669"/>
    <property type="project" value="UniProtKB-KW"/>
</dbReference>
<dbReference type="PANTHER" id="PTHR45008:SF1">
    <property type="entry name" value="PTS SYSTEM GLUCOSE-SPECIFIC EIIA COMPONENT"/>
    <property type="match status" value="1"/>
</dbReference>
<comment type="subcellular location">
    <subcellularLocation>
        <location evidence="2">Cell membrane</location>
        <topology evidence="2">Multi-pass membrane protein</topology>
    </subcellularLocation>
    <subcellularLocation>
        <location evidence="1">Cytoplasm</location>
    </subcellularLocation>
</comment>
<sequence>MFNFFKKKNQLTAPMSGTLLPLSQVGDPVFASKAMGDGFAVEPTEGIVYAPVTGKVTSIFPTKHAFGLVDEKGNEILVHIGIDTVSLQGEGFEVFVSEGETVNATTKLATVDLSVLKAQQKPATTMVIFTNQPALELNIVKSDVTAQAEVLAY</sequence>
<dbReference type="InterPro" id="IPR011055">
    <property type="entry name" value="Dup_hybrid_motif"/>
</dbReference>
<dbReference type="FunFam" id="2.70.70.10:FF:000001">
    <property type="entry name" value="PTS system glucose-specific IIA component"/>
    <property type="match status" value="1"/>
</dbReference>
<dbReference type="GO" id="GO:0005886">
    <property type="term" value="C:plasma membrane"/>
    <property type="evidence" value="ECO:0007669"/>
    <property type="project" value="UniProtKB-SubCell"/>
</dbReference>
<comment type="caution">
    <text evidence="9">The sequence shown here is derived from an EMBL/GenBank/DDBJ whole genome shotgun (WGS) entry which is preliminary data.</text>
</comment>
<dbReference type="SUPFAM" id="SSF51261">
    <property type="entry name" value="Duplicated hybrid motif"/>
    <property type="match status" value="1"/>
</dbReference>
<organism evidence="9 10">
    <name type="scientific">Enterococcus canintestini</name>
    <dbReference type="NCBI Taxonomy" id="317010"/>
    <lineage>
        <taxon>Bacteria</taxon>
        <taxon>Bacillati</taxon>
        <taxon>Bacillota</taxon>
        <taxon>Bacilli</taxon>
        <taxon>Lactobacillales</taxon>
        <taxon>Enterococcaceae</taxon>
        <taxon>Enterococcus</taxon>
    </lineage>
</organism>
<dbReference type="Proteomes" id="UP000216797">
    <property type="component" value="Unassembled WGS sequence"/>
</dbReference>
<gene>
    <name evidence="9" type="ORF">AKL21_10175</name>
</gene>
<dbReference type="RefSeq" id="WP_095006974.1">
    <property type="nucleotide sequence ID" value="NZ_LHUG01000008.1"/>
</dbReference>
<evidence type="ECO:0000313" key="9">
    <source>
        <dbReference type="EMBL" id="PAB00339.1"/>
    </source>
</evidence>
<evidence type="ECO:0000256" key="2">
    <source>
        <dbReference type="ARBA" id="ARBA00004651"/>
    </source>
</evidence>
<dbReference type="InterPro" id="IPR050890">
    <property type="entry name" value="PTS_EIIA_component"/>
</dbReference>
<protein>
    <submittedName>
        <fullName evidence="9">Sugar permease</fullName>
    </submittedName>
</protein>
<keyword evidence="10" id="KW-1185">Reference proteome</keyword>
<keyword evidence="3" id="KW-0813">Transport</keyword>
<dbReference type="InterPro" id="IPR001127">
    <property type="entry name" value="PTS_EIIA_1_perm"/>
</dbReference>
<evidence type="ECO:0000256" key="7">
    <source>
        <dbReference type="ARBA" id="ARBA00022777"/>
    </source>
</evidence>
<reference evidence="9 10" key="1">
    <citation type="submission" date="2015-08" db="EMBL/GenBank/DDBJ databases">
        <title>Enterococcus genome sequence.</title>
        <authorList>
            <person name="Acedo J.Z."/>
            <person name="Vederas J.C."/>
        </authorList>
    </citation>
    <scope>NUCLEOTIDE SEQUENCE [LARGE SCALE GENOMIC DNA]</scope>
    <source>
        <strain evidence="9 10">49</strain>
    </source>
</reference>
<dbReference type="EMBL" id="LHUG01000008">
    <property type="protein sequence ID" value="PAB00339.1"/>
    <property type="molecule type" value="Genomic_DNA"/>
</dbReference>
<evidence type="ECO:0000256" key="6">
    <source>
        <dbReference type="ARBA" id="ARBA00022683"/>
    </source>
</evidence>
<dbReference type="Pfam" id="PF00358">
    <property type="entry name" value="PTS_EIIA_1"/>
    <property type="match status" value="1"/>
</dbReference>
<dbReference type="AlphaFoldDB" id="A0A267HPP3"/>
<dbReference type="PANTHER" id="PTHR45008">
    <property type="entry name" value="PTS SYSTEM GLUCOSE-SPECIFIC EIIA COMPONENT"/>
    <property type="match status" value="1"/>
</dbReference>
<evidence type="ECO:0000256" key="1">
    <source>
        <dbReference type="ARBA" id="ARBA00004496"/>
    </source>
</evidence>
<evidence type="ECO:0000256" key="5">
    <source>
        <dbReference type="ARBA" id="ARBA00022679"/>
    </source>
</evidence>
<dbReference type="Gene3D" id="2.70.70.10">
    <property type="entry name" value="Glucose Permease (Domain IIA)"/>
    <property type="match status" value="1"/>
</dbReference>
<evidence type="ECO:0000313" key="10">
    <source>
        <dbReference type="Proteomes" id="UP000216797"/>
    </source>
</evidence>
<feature type="domain" description="PTS EIIA type-1" evidence="8">
    <location>
        <begin position="27"/>
        <end position="131"/>
    </location>
</feature>
<evidence type="ECO:0000256" key="4">
    <source>
        <dbReference type="ARBA" id="ARBA00022597"/>
    </source>
</evidence>
<dbReference type="PROSITE" id="PS00371">
    <property type="entry name" value="PTS_EIIA_TYPE_1_HIS"/>
    <property type="match status" value="1"/>
</dbReference>
<evidence type="ECO:0000259" key="8">
    <source>
        <dbReference type="PROSITE" id="PS51093"/>
    </source>
</evidence>
<keyword evidence="7" id="KW-0418">Kinase</keyword>
<dbReference type="NCBIfam" id="TIGR00830">
    <property type="entry name" value="PTBA"/>
    <property type="match status" value="1"/>
</dbReference>
<keyword evidence="4" id="KW-0762">Sugar transport</keyword>
<keyword evidence="6" id="KW-0598">Phosphotransferase system</keyword>
<proteinExistence type="predicted"/>
<evidence type="ECO:0000256" key="3">
    <source>
        <dbReference type="ARBA" id="ARBA00022448"/>
    </source>
</evidence>
<dbReference type="PROSITE" id="PS51093">
    <property type="entry name" value="PTS_EIIA_TYPE_1"/>
    <property type="match status" value="1"/>
</dbReference>
<accession>A0A267HPP3</accession>